<dbReference type="EnsemblPlants" id="EMT22475">
    <property type="protein sequence ID" value="EMT22475"/>
    <property type="gene ID" value="F775_00051"/>
</dbReference>
<evidence type="ECO:0000259" key="3">
    <source>
        <dbReference type="SMART" id="SM00093"/>
    </source>
</evidence>
<dbReference type="Gene3D" id="2.30.39.10">
    <property type="entry name" value="Alpha-1-antitrypsin, domain 1"/>
    <property type="match status" value="1"/>
</dbReference>
<evidence type="ECO:0000313" key="4">
    <source>
        <dbReference type="EnsemblPlants" id="EMT22475"/>
    </source>
</evidence>
<evidence type="ECO:0000256" key="2">
    <source>
        <dbReference type="RuleBase" id="RU000411"/>
    </source>
</evidence>
<comment type="similarity">
    <text evidence="1 2">Belongs to the serpin family.</text>
</comment>
<dbReference type="GO" id="GO:0004867">
    <property type="term" value="F:serine-type endopeptidase inhibitor activity"/>
    <property type="evidence" value="ECO:0007669"/>
    <property type="project" value="InterPro"/>
</dbReference>
<dbReference type="InterPro" id="IPR042178">
    <property type="entry name" value="Serpin_sf_1"/>
</dbReference>
<dbReference type="InterPro" id="IPR000215">
    <property type="entry name" value="Serpin_fam"/>
</dbReference>
<dbReference type="InterPro" id="IPR023796">
    <property type="entry name" value="Serpin_dom"/>
</dbReference>
<accession>M8BC51</accession>
<dbReference type="Gene3D" id="3.30.497.10">
    <property type="entry name" value="Antithrombin, subunit I, domain 2"/>
    <property type="match status" value="2"/>
</dbReference>
<evidence type="ECO:0000256" key="1">
    <source>
        <dbReference type="ARBA" id="ARBA00009500"/>
    </source>
</evidence>
<reference evidence="4" key="1">
    <citation type="submission" date="2015-06" db="UniProtKB">
        <authorList>
            <consortium name="EnsemblPlants"/>
        </authorList>
    </citation>
    <scope>IDENTIFICATION</scope>
</reference>
<feature type="domain" description="Serpin" evidence="3">
    <location>
        <begin position="178"/>
        <end position="560"/>
    </location>
</feature>
<dbReference type="SMART" id="SM00093">
    <property type="entry name" value="SERPIN"/>
    <property type="match status" value="1"/>
</dbReference>
<dbReference type="Pfam" id="PF00079">
    <property type="entry name" value="Serpin"/>
    <property type="match status" value="2"/>
</dbReference>
<dbReference type="SUPFAM" id="SSF56574">
    <property type="entry name" value="Serpins"/>
    <property type="match status" value="1"/>
</dbReference>
<sequence length="560" mass="60968">MASRLSPFTRTSAVTKSRQLAPTVRLSLGGVEFLEGALTGIEGYAISRMTKSRRGKLYIDDSGWGPEAGSIEYGYRVPFGKIHVFIGKIGESAPVPDICTDIVEPARRAQPARTQPGRNHVFVGFTQGVDLADNSASSGDTLVYSDGESSVGDIESILPLYDERLWAARVDHEPPRWSAVYMAGTAPTLNSTAAGAVDGTGTSITDPTASGPVKPPAQVPPFWSRLVRRHGRDRQAVQFHLLAPFRTDRARAARHRHQRRDAEPAAGLPGLPGPPPPQRGQCQPRRRDARVVAAHLRRRHLRGQIVLAEAGVVSAATSAHRASVRSVDFQKQPAAAAAEVNALIAETTRGRIRDLVSPDSFRGDPKIVLANAMHFKATWSRRFDRSDTTRSEFHRLDGTSVRAPFLSAPGMQYATSFDDLGFKVLQCFYKMAGRDGKLDPKAPLFSMLIFLPHRRDGLRDLLRLAFSFRFDATDALRGLGLAAPFDPLAADLSGAVSNMPPEGLYVSAVEQMCAVEVDEEGTTAVVAFYSHTSPTYSPFERPPPPPMSFVADHPFLFAIV</sequence>
<organism evidence="4">
    <name type="scientific">Aegilops tauschii</name>
    <name type="common">Tausch's goatgrass</name>
    <name type="synonym">Aegilops squarrosa</name>
    <dbReference type="NCBI Taxonomy" id="37682"/>
    <lineage>
        <taxon>Eukaryota</taxon>
        <taxon>Viridiplantae</taxon>
        <taxon>Streptophyta</taxon>
        <taxon>Embryophyta</taxon>
        <taxon>Tracheophyta</taxon>
        <taxon>Spermatophyta</taxon>
        <taxon>Magnoliopsida</taxon>
        <taxon>Liliopsida</taxon>
        <taxon>Poales</taxon>
        <taxon>Poaceae</taxon>
        <taxon>BOP clade</taxon>
        <taxon>Pooideae</taxon>
        <taxon>Triticodae</taxon>
        <taxon>Triticeae</taxon>
        <taxon>Triticinae</taxon>
        <taxon>Aegilops</taxon>
    </lineage>
</organism>
<protein>
    <submittedName>
        <fullName evidence="4">Putative non-inhibitory serpin-10</fullName>
    </submittedName>
</protein>
<dbReference type="InterPro" id="IPR036186">
    <property type="entry name" value="Serpin_sf"/>
</dbReference>
<dbReference type="AlphaFoldDB" id="M8BC51"/>
<name>M8BC51_AEGTA</name>
<dbReference type="InterPro" id="IPR042185">
    <property type="entry name" value="Serpin_sf_2"/>
</dbReference>
<dbReference type="PANTHER" id="PTHR11461">
    <property type="entry name" value="SERINE PROTEASE INHIBITOR, SERPIN"/>
    <property type="match status" value="1"/>
</dbReference>
<dbReference type="PANTHER" id="PTHR11461:SF286">
    <property type="entry name" value="NON-INHIBITORY SERPIN-Z11-RELATED"/>
    <property type="match status" value="1"/>
</dbReference>
<dbReference type="GO" id="GO:0005615">
    <property type="term" value="C:extracellular space"/>
    <property type="evidence" value="ECO:0007669"/>
    <property type="project" value="InterPro"/>
</dbReference>
<proteinExistence type="inferred from homology"/>